<protein>
    <submittedName>
        <fullName evidence="1">Uncharacterized protein</fullName>
    </submittedName>
</protein>
<gene>
    <name evidence="1" type="ORF">EKO04_011610</name>
</gene>
<sequence>MQPRSVLQQFLRPVSRAYPLPQQSGHHTDNPLHYIPYYINEAQRLLIARDTAIRELQHALAQKEKQHNTKKSDLQSQLWSMKMHYEAARQPTIVMEQARMKQEHHSSKLDSSLTPACAAVSAAVSAEEKRLRAECVRRADEMCQAQYQEAQRQEGRVVRRRIPARGMRAAPTAHWLKAGIS</sequence>
<proteinExistence type="predicted"/>
<reference evidence="1" key="1">
    <citation type="submission" date="2018-12" db="EMBL/GenBank/DDBJ databases">
        <authorList>
            <person name="Syme R.A."/>
            <person name="Farfan-Caceres L."/>
            <person name="Lichtenzveig J."/>
        </authorList>
    </citation>
    <scope>NUCLEOTIDE SEQUENCE</scope>
    <source>
        <strain evidence="1">Al4</strain>
    </source>
</reference>
<reference evidence="1" key="2">
    <citation type="submission" date="2020-09" db="EMBL/GenBank/DDBJ databases">
        <title>Reference genome assembly for Australian Ascochyta lentis isolate Al4.</title>
        <authorList>
            <person name="Lee R.C."/>
            <person name="Farfan-Caceres L.M."/>
            <person name="Debler J.W."/>
            <person name="Williams A.H."/>
            <person name="Henares B.M."/>
        </authorList>
    </citation>
    <scope>NUCLEOTIDE SEQUENCE</scope>
    <source>
        <strain evidence="1">Al4</strain>
    </source>
</reference>
<keyword evidence="2" id="KW-1185">Reference proteome</keyword>
<dbReference type="EMBL" id="RZGK01000024">
    <property type="protein sequence ID" value="KAF9690404.1"/>
    <property type="molecule type" value="Genomic_DNA"/>
</dbReference>
<dbReference type="Proteomes" id="UP000651452">
    <property type="component" value="Unassembled WGS sequence"/>
</dbReference>
<comment type="caution">
    <text evidence="1">The sequence shown here is derived from an EMBL/GenBank/DDBJ whole genome shotgun (WGS) entry which is preliminary data.</text>
</comment>
<dbReference type="AlphaFoldDB" id="A0A8H7IT96"/>
<name>A0A8H7IT96_9PLEO</name>
<evidence type="ECO:0000313" key="2">
    <source>
        <dbReference type="Proteomes" id="UP000651452"/>
    </source>
</evidence>
<accession>A0A8H7IT96</accession>
<organism evidence="1 2">
    <name type="scientific">Ascochyta lentis</name>
    <dbReference type="NCBI Taxonomy" id="205686"/>
    <lineage>
        <taxon>Eukaryota</taxon>
        <taxon>Fungi</taxon>
        <taxon>Dikarya</taxon>
        <taxon>Ascomycota</taxon>
        <taxon>Pezizomycotina</taxon>
        <taxon>Dothideomycetes</taxon>
        <taxon>Pleosporomycetidae</taxon>
        <taxon>Pleosporales</taxon>
        <taxon>Pleosporineae</taxon>
        <taxon>Didymellaceae</taxon>
        <taxon>Ascochyta</taxon>
    </lineage>
</organism>
<evidence type="ECO:0000313" key="1">
    <source>
        <dbReference type="EMBL" id="KAF9690404.1"/>
    </source>
</evidence>